<dbReference type="InterPro" id="IPR021497">
    <property type="entry name" value="GTA_holin_3TM"/>
</dbReference>
<dbReference type="RefSeq" id="WP_200899744.1">
    <property type="nucleotide sequence ID" value="NZ_CBDIPD010000130.1"/>
</dbReference>
<organism evidence="2 3">
    <name type="scientific">Nitrosomonas communis</name>
    <dbReference type="NCBI Taxonomy" id="44574"/>
    <lineage>
        <taxon>Bacteria</taxon>
        <taxon>Pseudomonadati</taxon>
        <taxon>Pseudomonadota</taxon>
        <taxon>Betaproteobacteria</taxon>
        <taxon>Nitrosomonadales</taxon>
        <taxon>Nitrosomonadaceae</taxon>
        <taxon>Nitrosomonas</taxon>
    </lineage>
</organism>
<name>A0A5D3YBN2_9PROT</name>
<gene>
    <name evidence="2" type="ORF">BCL69_10886</name>
</gene>
<protein>
    <submittedName>
        <fullName evidence="2">Holin (3TMs family)</fullName>
    </submittedName>
</protein>
<dbReference type="Proteomes" id="UP000324176">
    <property type="component" value="Unassembled WGS sequence"/>
</dbReference>
<evidence type="ECO:0000313" key="2">
    <source>
        <dbReference type="EMBL" id="TYP74438.1"/>
    </source>
</evidence>
<keyword evidence="1" id="KW-0812">Transmembrane</keyword>
<sequence length="107" mass="11863">MIPILATLAPGLIKAASRLLDRLTPDPAEREKAKLALLQAEGQQALQKMQTSLFVILAEANSADPWTSRVRPTFLYMIHCVILLCVAWVYPWHLVAETCFPGGGEFE</sequence>
<comment type="caution">
    <text evidence="2">The sequence shown here is derived from an EMBL/GenBank/DDBJ whole genome shotgun (WGS) entry which is preliminary data.</text>
</comment>
<keyword evidence="1" id="KW-0472">Membrane</keyword>
<keyword evidence="1" id="KW-1133">Transmembrane helix</keyword>
<evidence type="ECO:0000256" key="1">
    <source>
        <dbReference type="SAM" id="Phobius"/>
    </source>
</evidence>
<reference evidence="2 3" key="1">
    <citation type="submission" date="2019-07" db="EMBL/GenBank/DDBJ databases">
        <title>Active sludge and wastewater microbial communities from Klosterneuburg, Austria.</title>
        <authorList>
            <person name="Wagner M."/>
        </authorList>
    </citation>
    <scope>NUCLEOTIDE SEQUENCE [LARGE SCALE GENOMIC DNA]</scope>
    <source>
        <strain evidence="2 3">Nm2</strain>
    </source>
</reference>
<accession>A0A5D3YBN2</accession>
<dbReference type="EMBL" id="VNHT01000088">
    <property type="protein sequence ID" value="TYP74438.1"/>
    <property type="molecule type" value="Genomic_DNA"/>
</dbReference>
<feature type="transmembrane region" description="Helical" evidence="1">
    <location>
        <begin position="74"/>
        <end position="92"/>
    </location>
</feature>
<dbReference type="Pfam" id="PF11351">
    <property type="entry name" value="GTA_holin_3TM"/>
    <property type="match status" value="1"/>
</dbReference>
<evidence type="ECO:0000313" key="3">
    <source>
        <dbReference type="Proteomes" id="UP000324176"/>
    </source>
</evidence>
<dbReference type="AlphaFoldDB" id="A0A5D3YBN2"/>
<proteinExistence type="predicted"/>